<dbReference type="SUPFAM" id="SSF50346">
    <property type="entry name" value="PRC-barrel domain"/>
    <property type="match status" value="2"/>
</dbReference>
<organism evidence="4 5">
    <name type="scientific">Pararhodobacter zhoushanensis</name>
    <dbReference type="NCBI Taxonomy" id="2479545"/>
    <lineage>
        <taxon>Bacteria</taxon>
        <taxon>Pseudomonadati</taxon>
        <taxon>Pseudomonadota</taxon>
        <taxon>Alphaproteobacteria</taxon>
        <taxon>Rhodobacterales</taxon>
        <taxon>Paracoccaceae</taxon>
        <taxon>Pararhodobacter</taxon>
    </lineage>
</organism>
<keyword evidence="2" id="KW-0732">Signal</keyword>
<gene>
    <name evidence="4" type="ORF">OKW52_15765</name>
</gene>
<dbReference type="InterPro" id="IPR027275">
    <property type="entry name" value="PRC-brl_dom"/>
</dbReference>
<proteinExistence type="predicted"/>
<dbReference type="InterPro" id="IPR011033">
    <property type="entry name" value="PRC_barrel-like_sf"/>
</dbReference>
<feature type="chain" id="PRO_5045878734" evidence="2">
    <location>
        <begin position="21"/>
        <end position="334"/>
    </location>
</feature>
<accession>A0ABT3H1V6</accession>
<feature type="domain" description="PRC-barrel" evidence="3">
    <location>
        <begin position="246"/>
        <end position="322"/>
    </location>
</feature>
<dbReference type="PANTHER" id="PTHR36505:SF1">
    <property type="entry name" value="BLR1072 PROTEIN"/>
    <property type="match status" value="1"/>
</dbReference>
<evidence type="ECO:0000256" key="1">
    <source>
        <dbReference type="SAM" id="MobiDB-lite"/>
    </source>
</evidence>
<feature type="compositionally biased region" description="Low complexity" evidence="1">
    <location>
        <begin position="208"/>
        <end position="227"/>
    </location>
</feature>
<dbReference type="Gene3D" id="2.30.30.240">
    <property type="entry name" value="PRC-barrel domain"/>
    <property type="match status" value="2"/>
</dbReference>
<evidence type="ECO:0000313" key="5">
    <source>
        <dbReference type="Proteomes" id="UP001208938"/>
    </source>
</evidence>
<feature type="signal peptide" evidence="2">
    <location>
        <begin position="1"/>
        <end position="20"/>
    </location>
</feature>
<dbReference type="EMBL" id="JAPDFL010000001">
    <property type="protein sequence ID" value="MCW1933675.1"/>
    <property type="molecule type" value="Genomic_DNA"/>
</dbReference>
<feature type="region of interest" description="Disordered" evidence="1">
    <location>
        <begin position="23"/>
        <end position="44"/>
    </location>
</feature>
<dbReference type="Pfam" id="PF05239">
    <property type="entry name" value="PRC"/>
    <property type="match status" value="2"/>
</dbReference>
<evidence type="ECO:0000313" key="4">
    <source>
        <dbReference type="EMBL" id="MCW1933675.1"/>
    </source>
</evidence>
<feature type="region of interest" description="Disordered" evidence="1">
    <location>
        <begin position="208"/>
        <end position="232"/>
    </location>
</feature>
<dbReference type="Proteomes" id="UP001208938">
    <property type="component" value="Unassembled WGS sequence"/>
</dbReference>
<protein>
    <submittedName>
        <fullName evidence="4">PRC-barrel domain-containing protein</fullName>
    </submittedName>
</protein>
<dbReference type="PANTHER" id="PTHR36505">
    <property type="entry name" value="BLR1072 PROTEIN"/>
    <property type="match status" value="1"/>
</dbReference>
<comment type="caution">
    <text evidence="4">The sequence shown here is derived from an EMBL/GenBank/DDBJ whole genome shotgun (WGS) entry which is preliminary data.</text>
</comment>
<feature type="domain" description="PRC-barrel" evidence="3">
    <location>
        <begin position="104"/>
        <end position="160"/>
    </location>
</feature>
<sequence>MKKLLLTTAVAAILVAPAYAQTTTQPVGDATQQPAEQMTGSAATDLTAQASSLNAQASSNITMMGGGEVSADELIGHRVHAPDPEATESSDLTVGIADAPDGWEDIGEIGDVIVDGSGGVSAVVIDAGGFLGMGEHHVRIPYSDLQFVADSDDEDDYYVVYTGNRDLLQDADEYDPATEETGMMSLRDHSAMSDDAAGGTGAMTTMPAETTMPSDADTNTTTDPAAMDDMERPDRDGLMAVDVATITADDVQGARVYGTEQDWIGDVNDVVLGDDGRVSQVVLDIGGWLGIGEHQVALGFDQVDLRRDGDGGAVYAYVDFTKEELEAMPEWEAQ</sequence>
<keyword evidence="5" id="KW-1185">Reference proteome</keyword>
<reference evidence="4 5" key="1">
    <citation type="submission" date="2022-10" db="EMBL/GenBank/DDBJ databases">
        <title>Pararhodobacter sp. nov., isolated from marine algae.</title>
        <authorList>
            <person name="Choi B.J."/>
            <person name="Kim J.M."/>
            <person name="Lee J.K."/>
            <person name="Choi D.G."/>
            <person name="Jeon C.O."/>
        </authorList>
    </citation>
    <scope>NUCLEOTIDE SEQUENCE [LARGE SCALE GENOMIC DNA]</scope>
    <source>
        <strain evidence="4 5">ZQ420</strain>
    </source>
</reference>
<name>A0ABT3H1V6_9RHOB</name>
<evidence type="ECO:0000259" key="3">
    <source>
        <dbReference type="Pfam" id="PF05239"/>
    </source>
</evidence>
<evidence type="ECO:0000256" key="2">
    <source>
        <dbReference type="SAM" id="SignalP"/>
    </source>
</evidence>
<dbReference type="RefSeq" id="WP_264506555.1">
    <property type="nucleotide sequence ID" value="NZ_JAPDFL010000001.1"/>
</dbReference>